<proteinExistence type="predicted"/>
<reference evidence="2" key="1">
    <citation type="submission" date="2017-02" db="EMBL/GenBank/DDBJ databases">
        <authorList>
            <person name="Varghese N."/>
            <person name="Submissions S."/>
        </authorList>
    </citation>
    <scope>NUCLEOTIDE SEQUENCE [LARGE SCALE GENOMIC DNA]</scope>
    <source>
        <strain evidence="2">ATCC 700200</strain>
    </source>
</reference>
<dbReference type="Proteomes" id="UP000190774">
    <property type="component" value="Unassembled WGS sequence"/>
</dbReference>
<keyword evidence="2" id="KW-1185">Reference proteome</keyword>
<dbReference type="AlphaFoldDB" id="A0A1T4XQJ2"/>
<dbReference type="RefSeq" id="WP_078812978.1">
    <property type="nucleotide sequence ID" value="NZ_FUYE01000005.1"/>
</dbReference>
<organism evidence="1 2">
    <name type="scientific">Prosthecobacter debontii</name>
    <dbReference type="NCBI Taxonomy" id="48467"/>
    <lineage>
        <taxon>Bacteria</taxon>
        <taxon>Pseudomonadati</taxon>
        <taxon>Verrucomicrobiota</taxon>
        <taxon>Verrucomicrobiia</taxon>
        <taxon>Verrucomicrobiales</taxon>
        <taxon>Verrucomicrobiaceae</taxon>
        <taxon>Prosthecobacter</taxon>
    </lineage>
</organism>
<gene>
    <name evidence="1" type="ORF">SAMN02745166_01790</name>
</gene>
<protein>
    <submittedName>
        <fullName evidence="1">Uncharacterized protein</fullName>
    </submittedName>
</protein>
<evidence type="ECO:0000313" key="1">
    <source>
        <dbReference type="EMBL" id="SKA91807.1"/>
    </source>
</evidence>
<sequence>MNELVQRLRALAASLEKNVRDLDNAAFVKKAAAFNKSLTTFEKVTAEAISGLAPGLSDLDKIFSGPDSKLLKEPEMKKLFQNVLGSKPPADAKAGAMRTKFLKDVKAQGLGEQALPAVTGVVNKARAAAVPLPRDKQARQDELLRLGKLDEESFVEEMDSRYKRDTALKSLARDNGMKLPKDVQRAWLIREIHKAAVRVAGHQIT</sequence>
<dbReference type="EMBL" id="FUYE01000005">
    <property type="protein sequence ID" value="SKA91807.1"/>
    <property type="molecule type" value="Genomic_DNA"/>
</dbReference>
<evidence type="ECO:0000313" key="2">
    <source>
        <dbReference type="Proteomes" id="UP000190774"/>
    </source>
</evidence>
<dbReference type="OrthoDB" id="195016at2"/>
<dbReference type="STRING" id="48467.SAMN02745166_01790"/>
<name>A0A1T4XQJ2_9BACT</name>
<accession>A0A1T4XQJ2</accession>